<reference evidence="1 2" key="1">
    <citation type="submission" date="2024-11" db="EMBL/GenBank/DDBJ databases">
        <title>A near-complete genome assembly of Cinchona calisaya.</title>
        <authorList>
            <person name="Lian D.C."/>
            <person name="Zhao X.W."/>
            <person name="Wei L."/>
        </authorList>
    </citation>
    <scope>NUCLEOTIDE SEQUENCE [LARGE SCALE GENOMIC DNA]</scope>
    <source>
        <tissue evidence="1">Nenye</tissue>
    </source>
</reference>
<organism evidence="1 2">
    <name type="scientific">Cinchona calisaya</name>
    <dbReference type="NCBI Taxonomy" id="153742"/>
    <lineage>
        <taxon>Eukaryota</taxon>
        <taxon>Viridiplantae</taxon>
        <taxon>Streptophyta</taxon>
        <taxon>Embryophyta</taxon>
        <taxon>Tracheophyta</taxon>
        <taxon>Spermatophyta</taxon>
        <taxon>Magnoliopsida</taxon>
        <taxon>eudicotyledons</taxon>
        <taxon>Gunneridae</taxon>
        <taxon>Pentapetalae</taxon>
        <taxon>asterids</taxon>
        <taxon>lamiids</taxon>
        <taxon>Gentianales</taxon>
        <taxon>Rubiaceae</taxon>
        <taxon>Cinchonoideae</taxon>
        <taxon>Cinchoneae</taxon>
        <taxon>Cinchona</taxon>
    </lineage>
</organism>
<proteinExistence type="predicted"/>
<comment type="caution">
    <text evidence="1">The sequence shown here is derived from an EMBL/GenBank/DDBJ whole genome shotgun (WGS) entry which is preliminary data.</text>
</comment>
<accession>A0ABD2YPS3</accession>
<gene>
    <name evidence="1" type="ORF">ACH5RR_028359</name>
</gene>
<protein>
    <submittedName>
        <fullName evidence="1">Uncharacterized protein</fullName>
    </submittedName>
</protein>
<feature type="non-terminal residue" evidence="1">
    <location>
        <position position="59"/>
    </location>
</feature>
<dbReference type="EMBL" id="JBJUIK010000012">
    <property type="protein sequence ID" value="KAL3508958.1"/>
    <property type="molecule type" value="Genomic_DNA"/>
</dbReference>
<sequence>HLIRSSQLQNRKNNQLCTGYVQITAHRAAPRNIGKISCVADMNITAVLNLLIVQEKVVL</sequence>
<feature type="non-terminal residue" evidence="1">
    <location>
        <position position="1"/>
    </location>
</feature>
<dbReference type="AlphaFoldDB" id="A0ABD2YPS3"/>
<evidence type="ECO:0000313" key="2">
    <source>
        <dbReference type="Proteomes" id="UP001630127"/>
    </source>
</evidence>
<name>A0ABD2YPS3_9GENT</name>
<keyword evidence="2" id="KW-1185">Reference proteome</keyword>
<evidence type="ECO:0000313" key="1">
    <source>
        <dbReference type="EMBL" id="KAL3508958.1"/>
    </source>
</evidence>
<dbReference type="Proteomes" id="UP001630127">
    <property type="component" value="Unassembled WGS sequence"/>
</dbReference>